<comment type="caution">
    <text evidence="2">The sequence shown here is derived from an EMBL/GenBank/DDBJ whole genome shotgun (WGS) entry which is preliminary data.</text>
</comment>
<dbReference type="EMBL" id="LAZR01029650">
    <property type="protein sequence ID" value="KKL58945.1"/>
    <property type="molecule type" value="Genomic_DNA"/>
</dbReference>
<feature type="domain" description="HicB-like antitoxin of toxin-antitoxin system" evidence="1">
    <location>
        <begin position="5"/>
        <end position="67"/>
    </location>
</feature>
<dbReference type="Pfam" id="PF15919">
    <property type="entry name" value="HicB_lk_antitox"/>
    <property type="match status" value="1"/>
</dbReference>
<evidence type="ECO:0000313" key="2">
    <source>
        <dbReference type="EMBL" id="KKL58945.1"/>
    </source>
</evidence>
<dbReference type="PANTHER" id="PTHR34504:SF2">
    <property type="entry name" value="UPF0150 PROTEIN SSL0259"/>
    <property type="match status" value="1"/>
</dbReference>
<evidence type="ECO:0000259" key="1">
    <source>
        <dbReference type="Pfam" id="PF15919"/>
    </source>
</evidence>
<sequence>MEYTFKIVIEDCEEGGYYAECPAFQGCHVEGGTYEETISEIRQVISGFIEEYKKSGEEIPIDNYSIASVRVPV</sequence>
<dbReference type="AlphaFoldDB" id="A0A0F9FNR2"/>
<dbReference type="InterPro" id="IPR051404">
    <property type="entry name" value="TA_system_antitoxin"/>
</dbReference>
<gene>
    <name evidence="2" type="ORF">LCGC14_2220270</name>
</gene>
<reference evidence="2" key="1">
    <citation type="journal article" date="2015" name="Nature">
        <title>Complex archaea that bridge the gap between prokaryotes and eukaryotes.</title>
        <authorList>
            <person name="Spang A."/>
            <person name="Saw J.H."/>
            <person name="Jorgensen S.L."/>
            <person name="Zaremba-Niedzwiedzka K."/>
            <person name="Martijn J."/>
            <person name="Lind A.E."/>
            <person name="van Eijk R."/>
            <person name="Schleper C."/>
            <person name="Guy L."/>
            <person name="Ettema T.J."/>
        </authorList>
    </citation>
    <scope>NUCLEOTIDE SEQUENCE</scope>
</reference>
<organism evidence="2">
    <name type="scientific">marine sediment metagenome</name>
    <dbReference type="NCBI Taxonomy" id="412755"/>
    <lineage>
        <taxon>unclassified sequences</taxon>
        <taxon>metagenomes</taxon>
        <taxon>ecological metagenomes</taxon>
    </lineage>
</organism>
<proteinExistence type="predicted"/>
<dbReference type="PANTHER" id="PTHR34504">
    <property type="entry name" value="ANTITOXIN HICB"/>
    <property type="match status" value="1"/>
</dbReference>
<protein>
    <recommendedName>
        <fullName evidence="1">HicB-like antitoxin of toxin-antitoxin system domain-containing protein</fullName>
    </recommendedName>
</protein>
<dbReference type="SUPFAM" id="SSF143100">
    <property type="entry name" value="TTHA1013/TTHA0281-like"/>
    <property type="match status" value="1"/>
</dbReference>
<accession>A0A0F9FNR2</accession>
<dbReference type="InterPro" id="IPR031807">
    <property type="entry name" value="HicB-like"/>
</dbReference>
<name>A0A0F9FNR2_9ZZZZ</name>
<dbReference type="Gene3D" id="3.30.160.250">
    <property type="match status" value="1"/>
</dbReference>
<dbReference type="InterPro" id="IPR035069">
    <property type="entry name" value="TTHA1013/TTHA0281-like"/>
</dbReference>